<evidence type="ECO:0000313" key="5">
    <source>
        <dbReference type="Proteomes" id="UP001497392"/>
    </source>
</evidence>
<dbReference type="EC" id="5.2.1.8" evidence="1"/>
<reference evidence="4 5" key="1">
    <citation type="submission" date="2024-06" db="EMBL/GenBank/DDBJ databases">
        <authorList>
            <person name="Kraege A."/>
            <person name="Thomma B."/>
        </authorList>
    </citation>
    <scope>NUCLEOTIDE SEQUENCE [LARGE SCALE GENOMIC DNA]</scope>
</reference>
<dbReference type="Proteomes" id="UP001497392">
    <property type="component" value="Unassembled WGS sequence"/>
</dbReference>
<evidence type="ECO:0000256" key="2">
    <source>
        <dbReference type="SAM" id="MobiDB-lite"/>
    </source>
</evidence>
<keyword evidence="5" id="KW-1185">Reference proteome</keyword>
<feature type="region of interest" description="Disordered" evidence="2">
    <location>
        <begin position="1"/>
        <end position="22"/>
    </location>
</feature>
<sequence>MWQYHPVSHHANVGERRKLKVPHTQGYRDIGNPALGIPGGANLVFEVEAASIEDGPQIIHLDADNMPVYSEPDTAFLEL</sequence>
<dbReference type="PROSITE" id="PS50059">
    <property type="entry name" value="FKBP_PPIASE"/>
    <property type="match status" value="1"/>
</dbReference>
<protein>
    <recommendedName>
        <fullName evidence="1">peptidylprolyl isomerase</fullName>
        <ecNumber evidence="1">5.2.1.8</ecNumber>
    </recommendedName>
</protein>
<comment type="caution">
    <text evidence="4">The sequence shown here is derived from an EMBL/GenBank/DDBJ whole genome shotgun (WGS) entry which is preliminary data.</text>
</comment>
<dbReference type="SUPFAM" id="SSF54534">
    <property type="entry name" value="FKBP-like"/>
    <property type="match status" value="1"/>
</dbReference>
<dbReference type="Pfam" id="PF00254">
    <property type="entry name" value="FKBP_C"/>
    <property type="match status" value="1"/>
</dbReference>
<accession>A0ABP1G853</accession>
<dbReference type="InterPro" id="IPR001179">
    <property type="entry name" value="PPIase_FKBP_dom"/>
</dbReference>
<keyword evidence="1" id="KW-0697">Rotamase</keyword>
<proteinExistence type="predicted"/>
<organism evidence="4 5">
    <name type="scientific">Coccomyxa viridis</name>
    <dbReference type="NCBI Taxonomy" id="1274662"/>
    <lineage>
        <taxon>Eukaryota</taxon>
        <taxon>Viridiplantae</taxon>
        <taxon>Chlorophyta</taxon>
        <taxon>core chlorophytes</taxon>
        <taxon>Trebouxiophyceae</taxon>
        <taxon>Trebouxiophyceae incertae sedis</taxon>
        <taxon>Coccomyxaceae</taxon>
        <taxon>Coccomyxa</taxon>
    </lineage>
</organism>
<evidence type="ECO:0000313" key="4">
    <source>
        <dbReference type="EMBL" id="CAL5228349.1"/>
    </source>
</evidence>
<evidence type="ECO:0000256" key="1">
    <source>
        <dbReference type="PROSITE-ProRule" id="PRU00277"/>
    </source>
</evidence>
<feature type="domain" description="PPIase FKBP-type" evidence="3">
    <location>
        <begin position="1"/>
        <end position="53"/>
    </location>
</feature>
<dbReference type="Gene3D" id="3.10.50.40">
    <property type="match status" value="1"/>
</dbReference>
<name>A0ABP1G853_9CHLO</name>
<comment type="catalytic activity">
    <reaction evidence="1">
        <text>[protein]-peptidylproline (omega=180) = [protein]-peptidylproline (omega=0)</text>
        <dbReference type="Rhea" id="RHEA:16237"/>
        <dbReference type="Rhea" id="RHEA-COMP:10747"/>
        <dbReference type="Rhea" id="RHEA-COMP:10748"/>
        <dbReference type="ChEBI" id="CHEBI:83833"/>
        <dbReference type="ChEBI" id="CHEBI:83834"/>
        <dbReference type="EC" id="5.2.1.8"/>
    </reaction>
</comment>
<dbReference type="EMBL" id="CAXHTA020000018">
    <property type="protein sequence ID" value="CAL5228349.1"/>
    <property type="molecule type" value="Genomic_DNA"/>
</dbReference>
<keyword evidence="1" id="KW-0413">Isomerase</keyword>
<evidence type="ECO:0000259" key="3">
    <source>
        <dbReference type="PROSITE" id="PS50059"/>
    </source>
</evidence>
<dbReference type="InterPro" id="IPR046357">
    <property type="entry name" value="PPIase_dom_sf"/>
</dbReference>
<gene>
    <name evidence="4" type="primary">g11463</name>
    <name evidence="4" type="ORF">VP750_LOCUS10255</name>
</gene>